<dbReference type="EMBL" id="KL596626">
    <property type="protein sequence ID" value="KER33300.1"/>
    <property type="molecule type" value="Genomic_DNA"/>
</dbReference>
<reference evidence="1 2" key="1">
    <citation type="submission" date="2013-11" db="EMBL/GenBank/DDBJ databases">
        <title>Opisthorchis viverrini - life in the bile duct.</title>
        <authorList>
            <person name="Young N.D."/>
            <person name="Nagarajan N."/>
            <person name="Lin S.J."/>
            <person name="Korhonen P.K."/>
            <person name="Jex A.R."/>
            <person name="Hall R.S."/>
            <person name="Safavi-Hemami H."/>
            <person name="Kaewkong W."/>
            <person name="Bertrand D."/>
            <person name="Gao S."/>
            <person name="Seet Q."/>
            <person name="Wongkham S."/>
            <person name="Teh B.T."/>
            <person name="Wongkham C."/>
            <person name="Intapan P.M."/>
            <person name="Maleewong W."/>
            <person name="Yang X."/>
            <person name="Hu M."/>
            <person name="Wang Z."/>
            <person name="Hofmann A."/>
            <person name="Sternberg P.W."/>
            <person name="Tan P."/>
            <person name="Wang J."/>
            <person name="Gasser R.B."/>
        </authorList>
    </citation>
    <scope>NUCLEOTIDE SEQUENCE [LARGE SCALE GENOMIC DNA]</scope>
</reference>
<accession>A0A075ABS7</accession>
<evidence type="ECO:0000313" key="1">
    <source>
        <dbReference type="EMBL" id="KER33300.1"/>
    </source>
</evidence>
<dbReference type="GeneID" id="20314988"/>
<dbReference type="Proteomes" id="UP000054324">
    <property type="component" value="Unassembled WGS sequence"/>
</dbReference>
<name>A0A075ABS7_OPIVI</name>
<dbReference type="RefSeq" id="XP_009162936.1">
    <property type="nucleotide sequence ID" value="XM_009164672.1"/>
</dbReference>
<evidence type="ECO:0000313" key="2">
    <source>
        <dbReference type="Proteomes" id="UP000054324"/>
    </source>
</evidence>
<gene>
    <name evidence="1" type="ORF">T265_00800</name>
</gene>
<sequence>MKEILQFMSPDSFVRLLNRLTREFKHEIERSRELFTTGESSPTALHSTWLLVRSPSLKVGLQTSIHQSSALTVSGSSKSGLRVVDWPPVDLTWSQSPVSPRLVAENSSTAYDRFLPCWGSSGRRNLVSSFLHENILRYLEYRAD</sequence>
<keyword evidence="2" id="KW-1185">Reference proteome</keyword>
<dbReference type="CTD" id="20314988"/>
<protein>
    <submittedName>
        <fullName evidence="1">Uncharacterized protein</fullName>
    </submittedName>
</protein>
<dbReference type="AlphaFoldDB" id="A0A075ABS7"/>
<organism evidence="1 2">
    <name type="scientific">Opisthorchis viverrini</name>
    <name type="common">Southeast Asian liver fluke</name>
    <dbReference type="NCBI Taxonomy" id="6198"/>
    <lineage>
        <taxon>Eukaryota</taxon>
        <taxon>Metazoa</taxon>
        <taxon>Spiralia</taxon>
        <taxon>Lophotrochozoa</taxon>
        <taxon>Platyhelminthes</taxon>
        <taxon>Trematoda</taxon>
        <taxon>Digenea</taxon>
        <taxon>Opisthorchiida</taxon>
        <taxon>Opisthorchiata</taxon>
        <taxon>Opisthorchiidae</taxon>
        <taxon>Opisthorchis</taxon>
    </lineage>
</organism>
<dbReference type="KEGG" id="ovi:T265_00800"/>
<proteinExistence type="predicted"/>